<dbReference type="EMBL" id="JAGKQQ010000001">
    <property type="protein sequence ID" value="MBP3957148.1"/>
    <property type="molecule type" value="Genomic_DNA"/>
</dbReference>
<keyword evidence="2" id="KW-0732">Signal</keyword>
<comment type="caution">
    <text evidence="3">The sequence shown here is derived from an EMBL/GenBank/DDBJ whole genome shotgun (WGS) entry which is preliminary data.</text>
</comment>
<gene>
    <name evidence="3" type="ORF">J8F10_17935</name>
</gene>
<name>A0ABS5BW74_9BACT</name>
<evidence type="ECO:0000256" key="1">
    <source>
        <dbReference type="SAM" id="MobiDB-lite"/>
    </source>
</evidence>
<evidence type="ECO:0000313" key="3">
    <source>
        <dbReference type="EMBL" id="MBP3957148.1"/>
    </source>
</evidence>
<protein>
    <recommendedName>
        <fullName evidence="5">Carboxypeptidase regulatory-like domain-containing protein</fullName>
    </recommendedName>
</protein>
<feature type="signal peptide" evidence="2">
    <location>
        <begin position="1"/>
        <end position="20"/>
    </location>
</feature>
<dbReference type="RefSeq" id="WP_210655938.1">
    <property type="nucleotide sequence ID" value="NZ_JAGKQQ010000001.1"/>
</dbReference>
<evidence type="ECO:0000256" key="2">
    <source>
        <dbReference type="SAM" id="SignalP"/>
    </source>
</evidence>
<evidence type="ECO:0008006" key="5">
    <source>
        <dbReference type="Google" id="ProtNLM"/>
    </source>
</evidence>
<feature type="region of interest" description="Disordered" evidence="1">
    <location>
        <begin position="118"/>
        <end position="140"/>
    </location>
</feature>
<evidence type="ECO:0000313" key="4">
    <source>
        <dbReference type="Proteomes" id="UP000676565"/>
    </source>
</evidence>
<reference evidence="3 4" key="1">
    <citation type="submission" date="2021-04" db="EMBL/GenBank/DDBJ databases">
        <authorList>
            <person name="Ivanova A."/>
        </authorList>
    </citation>
    <scope>NUCLEOTIDE SEQUENCE [LARGE SCALE GENOMIC DNA]</scope>
    <source>
        <strain evidence="3 4">G18</strain>
    </source>
</reference>
<dbReference type="Proteomes" id="UP000676565">
    <property type="component" value="Unassembled WGS sequence"/>
</dbReference>
<organism evidence="3 4">
    <name type="scientific">Gemmata palustris</name>
    <dbReference type="NCBI Taxonomy" id="2822762"/>
    <lineage>
        <taxon>Bacteria</taxon>
        <taxon>Pseudomonadati</taxon>
        <taxon>Planctomycetota</taxon>
        <taxon>Planctomycetia</taxon>
        <taxon>Gemmatales</taxon>
        <taxon>Gemmataceae</taxon>
        <taxon>Gemmata</taxon>
    </lineage>
</organism>
<dbReference type="PROSITE" id="PS51257">
    <property type="entry name" value="PROKAR_LIPOPROTEIN"/>
    <property type="match status" value="1"/>
</dbReference>
<sequence>MSRYCILGAVLLVTAGLCGCGDATPKRGPIRGTVTVDGEPLAAGKVRFFALTGGISAEGDIQDGRYEIPVERGPTSGKYRVEIVTEKKTGRKVPDRDAGPGEMKDEIVNVIPPKFNRDSTMQIDYDSGAGTPHDFSLKTK</sequence>
<keyword evidence="4" id="KW-1185">Reference proteome</keyword>
<feature type="chain" id="PRO_5046858369" description="Carboxypeptidase regulatory-like domain-containing protein" evidence="2">
    <location>
        <begin position="21"/>
        <end position="140"/>
    </location>
</feature>
<proteinExistence type="predicted"/>
<accession>A0ABS5BW74</accession>